<dbReference type="Proteomes" id="UP000037931">
    <property type="component" value="Unassembled WGS sequence"/>
</dbReference>
<dbReference type="Gene3D" id="3.40.50.980">
    <property type="match status" value="2"/>
</dbReference>
<dbReference type="GO" id="GO:0009366">
    <property type="term" value="C:enterobactin synthetase complex"/>
    <property type="evidence" value="ECO:0007669"/>
    <property type="project" value="TreeGrafter"/>
</dbReference>
<feature type="non-terminal residue" evidence="2">
    <location>
        <position position="1"/>
    </location>
</feature>
<dbReference type="InterPro" id="IPR020845">
    <property type="entry name" value="AMP-binding_CS"/>
</dbReference>
<dbReference type="PANTHER" id="PTHR45527:SF1">
    <property type="entry name" value="FATTY ACID SYNTHASE"/>
    <property type="match status" value="1"/>
</dbReference>
<keyword evidence="3" id="KW-1185">Reference proteome</keyword>
<reference evidence="2 3" key="1">
    <citation type="journal article" date="2015" name="PLoS ONE">
        <title>Rice-Infecting Pseudomonas Genomes Are Highly Accessorized and Harbor Multiple Putative Virulence Mechanisms to Cause Sheath Brown Rot.</title>
        <authorList>
            <person name="Quibod I.L."/>
            <person name="Grande G."/>
            <person name="Oreiro E.G."/>
            <person name="Borja F.N."/>
            <person name="Dossa G.S."/>
            <person name="Mauleon R."/>
            <person name="Cruz C.V."/>
            <person name="Oliva R."/>
        </authorList>
    </citation>
    <scope>NUCLEOTIDE SEQUENCE [LARGE SCALE GENOMIC DNA]</scope>
    <source>
        <strain evidence="2 3">IRRI 6609</strain>
    </source>
</reference>
<dbReference type="GO" id="GO:0009239">
    <property type="term" value="P:enterobactin biosynthetic process"/>
    <property type="evidence" value="ECO:0007669"/>
    <property type="project" value="TreeGrafter"/>
</dbReference>
<dbReference type="PROSITE" id="PS00455">
    <property type="entry name" value="AMP_BINDING"/>
    <property type="match status" value="1"/>
</dbReference>
<dbReference type="InterPro" id="IPR000873">
    <property type="entry name" value="AMP-dep_synth/lig_dom"/>
</dbReference>
<dbReference type="EMBL" id="JSYZ01000070">
    <property type="protein sequence ID" value="KPA86976.1"/>
    <property type="molecule type" value="Genomic_DNA"/>
</dbReference>
<dbReference type="GO" id="GO:0047527">
    <property type="term" value="F:2,3-dihydroxybenzoate-serine ligase activity"/>
    <property type="evidence" value="ECO:0007669"/>
    <property type="project" value="TreeGrafter"/>
</dbReference>
<dbReference type="AlphaFoldDB" id="A0A0N0E0Y8"/>
<dbReference type="GO" id="GO:0043041">
    <property type="term" value="P:amino acid activation for nonribosomal peptide biosynthetic process"/>
    <property type="evidence" value="ECO:0007669"/>
    <property type="project" value="TreeGrafter"/>
</dbReference>
<name>A0A0N0E0Y8_9PSED</name>
<dbReference type="GO" id="GO:0031177">
    <property type="term" value="F:phosphopantetheine binding"/>
    <property type="evidence" value="ECO:0007669"/>
    <property type="project" value="TreeGrafter"/>
</dbReference>
<evidence type="ECO:0000313" key="2">
    <source>
        <dbReference type="EMBL" id="KPA86976.1"/>
    </source>
</evidence>
<accession>A0A0N0E0Y8</accession>
<dbReference type="SUPFAM" id="SSF56801">
    <property type="entry name" value="Acetyl-CoA synthetase-like"/>
    <property type="match status" value="1"/>
</dbReference>
<sequence>FNPAAVPYPADLTLAGQFEARVLASPDALAVVQAGQSLTYAELNRQANQLAHHLLGLGVQPDDRIAICARRNLDTLVGLVAILKSGACYVPIDPSHPAERLAYLLRDSAPRVLLTQAELHERLPAVEVPVLLLDAEARRVAGVDAQPQDNPVVATLGAANLAYVIYTSGSTGEPKGVMVEHR</sequence>
<dbReference type="RefSeq" id="WP_152973150.1">
    <property type="nucleotide sequence ID" value="NZ_JSYZ01000070.1"/>
</dbReference>
<dbReference type="InterPro" id="IPR020459">
    <property type="entry name" value="AMP-binding"/>
</dbReference>
<feature type="non-terminal residue" evidence="2">
    <location>
        <position position="182"/>
    </location>
</feature>
<dbReference type="FunFam" id="3.40.50.980:FF:000001">
    <property type="entry name" value="Non-ribosomal peptide synthetase"/>
    <property type="match status" value="1"/>
</dbReference>
<feature type="domain" description="AMP-dependent synthetase/ligase" evidence="1">
    <location>
        <begin position="18"/>
        <end position="182"/>
    </location>
</feature>
<evidence type="ECO:0000259" key="1">
    <source>
        <dbReference type="Pfam" id="PF00501"/>
    </source>
</evidence>
<dbReference type="PRINTS" id="PR00154">
    <property type="entry name" value="AMPBINDING"/>
</dbReference>
<dbReference type="OrthoDB" id="2641450at2"/>
<organism evidence="2 3">
    <name type="scientific">Pseudomonas asplenii</name>
    <dbReference type="NCBI Taxonomy" id="53407"/>
    <lineage>
        <taxon>Bacteria</taxon>
        <taxon>Pseudomonadati</taxon>
        <taxon>Pseudomonadota</taxon>
        <taxon>Gammaproteobacteria</taxon>
        <taxon>Pseudomonadales</taxon>
        <taxon>Pseudomonadaceae</taxon>
        <taxon>Pseudomonas</taxon>
    </lineage>
</organism>
<dbReference type="Pfam" id="PF00501">
    <property type="entry name" value="AMP-binding"/>
    <property type="match status" value="1"/>
</dbReference>
<dbReference type="STRING" id="50340.PF66_06470"/>
<evidence type="ECO:0000313" key="3">
    <source>
        <dbReference type="Proteomes" id="UP000037931"/>
    </source>
</evidence>
<protein>
    <submittedName>
        <fullName evidence="2">Non-ribosomal peptide synthase</fullName>
    </submittedName>
</protein>
<proteinExistence type="predicted"/>
<comment type="caution">
    <text evidence="2">The sequence shown here is derived from an EMBL/GenBank/DDBJ whole genome shotgun (WGS) entry which is preliminary data.</text>
</comment>
<gene>
    <name evidence="2" type="ORF">PF66_06470</name>
</gene>
<dbReference type="GO" id="GO:0005829">
    <property type="term" value="C:cytosol"/>
    <property type="evidence" value="ECO:0007669"/>
    <property type="project" value="TreeGrafter"/>
</dbReference>
<dbReference type="PANTHER" id="PTHR45527">
    <property type="entry name" value="NONRIBOSOMAL PEPTIDE SYNTHETASE"/>
    <property type="match status" value="1"/>
</dbReference>